<dbReference type="InterPro" id="IPR016181">
    <property type="entry name" value="Acyl_CoA_acyltransferase"/>
</dbReference>
<organism evidence="2 3">
    <name type="scientific">Chromobacterium aquaticum</name>
    <dbReference type="NCBI Taxonomy" id="467180"/>
    <lineage>
        <taxon>Bacteria</taxon>
        <taxon>Pseudomonadati</taxon>
        <taxon>Pseudomonadota</taxon>
        <taxon>Betaproteobacteria</taxon>
        <taxon>Neisseriales</taxon>
        <taxon>Chromobacteriaceae</taxon>
        <taxon>Chromobacterium</taxon>
    </lineage>
</organism>
<dbReference type="RefSeq" id="WP_231463921.1">
    <property type="nucleotide sequence ID" value="NZ_JAJOHW010000113.1"/>
</dbReference>
<dbReference type="Pfam" id="PF13302">
    <property type="entry name" value="Acetyltransf_3"/>
    <property type="match status" value="1"/>
</dbReference>
<dbReference type="InterPro" id="IPR051908">
    <property type="entry name" value="Ribosomal_N-acetyltransferase"/>
</dbReference>
<evidence type="ECO:0000313" key="2">
    <source>
        <dbReference type="EMBL" id="MFC4489131.1"/>
    </source>
</evidence>
<evidence type="ECO:0000313" key="3">
    <source>
        <dbReference type="Proteomes" id="UP001595999"/>
    </source>
</evidence>
<name>A0ABV8ZUI9_9NEIS</name>
<proteinExistence type="predicted"/>
<dbReference type="PANTHER" id="PTHR43441:SF2">
    <property type="entry name" value="FAMILY ACETYLTRANSFERASE, PUTATIVE (AFU_ORTHOLOGUE AFUA_7G00850)-RELATED"/>
    <property type="match status" value="1"/>
</dbReference>
<dbReference type="InterPro" id="IPR000182">
    <property type="entry name" value="GNAT_dom"/>
</dbReference>
<dbReference type="EC" id="2.3.-.-" evidence="2"/>
<gene>
    <name evidence="2" type="ORF">ACFO0R_05825</name>
</gene>
<dbReference type="Proteomes" id="UP001595999">
    <property type="component" value="Unassembled WGS sequence"/>
</dbReference>
<dbReference type="PANTHER" id="PTHR43441">
    <property type="entry name" value="RIBOSOMAL-PROTEIN-SERINE ACETYLTRANSFERASE"/>
    <property type="match status" value="1"/>
</dbReference>
<sequence length="244" mass="27370">MSIADVDVLAAAGSRNALGQMVGLPVTDWQPAAWPPRRSLSGRFCRLEPLDAASHGPALFAAMAADERNWTYLSYGPFAVYQDYQDWLAAQQAKPDPHFYAIVDGATDLAVGVAAYLRIDPAMGCIELGHLNFSPALQRRPAATEAMYLLMRQAFELGYRRYEWKCDTLNLPSRQAAERLGFRFEGLFRQAMVYKGRNRDTAWFSILDSEWPALRQGMERWLAPDNFDAAGRQLRTLAQCRGGD</sequence>
<dbReference type="GO" id="GO:0016746">
    <property type="term" value="F:acyltransferase activity"/>
    <property type="evidence" value="ECO:0007669"/>
    <property type="project" value="UniProtKB-KW"/>
</dbReference>
<keyword evidence="3" id="KW-1185">Reference proteome</keyword>
<dbReference type="Gene3D" id="3.40.630.30">
    <property type="match status" value="1"/>
</dbReference>
<dbReference type="SUPFAM" id="SSF55729">
    <property type="entry name" value="Acyl-CoA N-acyltransferases (Nat)"/>
    <property type="match status" value="1"/>
</dbReference>
<keyword evidence="2" id="KW-0012">Acyltransferase</keyword>
<accession>A0ABV8ZUI9</accession>
<keyword evidence="2" id="KW-0808">Transferase</keyword>
<dbReference type="PROSITE" id="PS51186">
    <property type="entry name" value="GNAT"/>
    <property type="match status" value="1"/>
</dbReference>
<reference evidence="3" key="1">
    <citation type="journal article" date="2019" name="Int. J. Syst. Evol. Microbiol.">
        <title>The Global Catalogue of Microorganisms (GCM) 10K type strain sequencing project: providing services to taxonomists for standard genome sequencing and annotation.</title>
        <authorList>
            <consortium name="The Broad Institute Genomics Platform"/>
            <consortium name="The Broad Institute Genome Sequencing Center for Infectious Disease"/>
            <person name="Wu L."/>
            <person name="Ma J."/>
        </authorList>
    </citation>
    <scope>NUCLEOTIDE SEQUENCE [LARGE SCALE GENOMIC DNA]</scope>
    <source>
        <strain evidence="3">CGMCC 4.7608</strain>
    </source>
</reference>
<dbReference type="EMBL" id="JBHSEK010000002">
    <property type="protein sequence ID" value="MFC4489131.1"/>
    <property type="molecule type" value="Genomic_DNA"/>
</dbReference>
<feature type="domain" description="N-acetyltransferase" evidence="1">
    <location>
        <begin position="54"/>
        <end position="200"/>
    </location>
</feature>
<evidence type="ECO:0000259" key="1">
    <source>
        <dbReference type="PROSITE" id="PS51186"/>
    </source>
</evidence>
<protein>
    <submittedName>
        <fullName evidence="2">GNAT family N-acetyltransferase</fullName>
        <ecNumber evidence="2">2.3.-.-</ecNumber>
    </submittedName>
</protein>
<comment type="caution">
    <text evidence="2">The sequence shown here is derived from an EMBL/GenBank/DDBJ whole genome shotgun (WGS) entry which is preliminary data.</text>
</comment>